<protein>
    <recommendedName>
        <fullName evidence="3">MULE domain-containing protein</fullName>
    </recommendedName>
</protein>
<reference evidence="1 2" key="1">
    <citation type="submission" date="2019-08" db="EMBL/GenBank/DDBJ databases">
        <title>Whole genome of Aphis craccivora.</title>
        <authorList>
            <person name="Voronova N.V."/>
            <person name="Shulinski R.S."/>
            <person name="Bandarenka Y.V."/>
            <person name="Zhorov D.G."/>
            <person name="Warner D."/>
        </authorList>
    </citation>
    <scope>NUCLEOTIDE SEQUENCE [LARGE SCALE GENOMIC DNA]</scope>
    <source>
        <strain evidence="1">180601</strain>
        <tissue evidence="1">Whole Body</tissue>
    </source>
</reference>
<feature type="non-terminal residue" evidence="1">
    <location>
        <position position="574"/>
    </location>
</feature>
<dbReference type="AlphaFoldDB" id="A0A6G0ZHC3"/>
<dbReference type="OrthoDB" id="7331812at2759"/>
<proteinExistence type="predicted"/>
<name>A0A6G0ZHC3_APHCR</name>
<comment type="caution">
    <text evidence="1">The sequence shown here is derived from an EMBL/GenBank/DDBJ whole genome shotgun (WGS) entry which is preliminary data.</text>
</comment>
<organism evidence="1 2">
    <name type="scientific">Aphis craccivora</name>
    <name type="common">Cowpea aphid</name>
    <dbReference type="NCBI Taxonomy" id="307492"/>
    <lineage>
        <taxon>Eukaryota</taxon>
        <taxon>Metazoa</taxon>
        <taxon>Ecdysozoa</taxon>
        <taxon>Arthropoda</taxon>
        <taxon>Hexapoda</taxon>
        <taxon>Insecta</taxon>
        <taxon>Pterygota</taxon>
        <taxon>Neoptera</taxon>
        <taxon>Paraneoptera</taxon>
        <taxon>Hemiptera</taxon>
        <taxon>Sternorrhyncha</taxon>
        <taxon>Aphidomorpha</taxon>
        <taxon>Aphidoidea</taxon>
        <taxon>Aphididae</taxon>
        <taxon>Aphidini</taxon>
        <taxon>Aphis</taxon>
        <taxon>Aphis</taxon>
    </lineage>
</organism>
<evidence type="ECO:0008006" key="3">
    <source>
        <dbReference type="Google" id="ProtNLM"/>
    </source>
</evidence>
<dbReference type="Proteomes" id="UP000478052">
    <property type="component" value="Unassembled WGS sequence"/>
</dbReference>
<gene>
    <name evidence="1" type="ORF">FWK35_00004346</name>
</gene>
<sequence length="574" mass="66643">MIRSIRLIRPIVKCVVRNWSRIMFGYHKMLSNNNFRWKCTNKKCTSYMKVDVHQNVISNPTSHTPYHAPDDVTHLNRQKLSNSAKRKSLSDLNTRPSKIICAELSAGDAIQCTINDINLVRKNIYNARRSILPKIPMNIEDVRKVLQEHPVLTAENENFLLCVDNIENNLRRWHVSILCKTFFTNYFFTTWRKIQAIGLINDFRTSTEIGKFLKSFFGLPFLPPEMVKDIASLRSASPKAYRFLLKKNFPLPAWSSLRHWASTFNVNHGILFDVLKLMKSKGEEMTDIERYSVVTFDETYVSKRICYDRINEQLIGPHRTMEEKCSSKLVANNGFKIIDGYKFGYHKMLSNNNFRWKCTNKKCKSYMKVDVHQNVISNPTSHTPYHAPDDITHLNRQKLSNSAKRKSLSDLSTRPSKIICAELSAGDAIQCTINDINLVRKNIYNARRSILPKIPMNIEYVHNVLQEHPVLTAENENFLLVNDRENNIILFSCDKNISVLITLKAIYYFFLLPDKETQTYIKAFTHLREECAKRGFIFSPDIVFADFEISIHTAIQNIWTQSKVKGCRFHLAQS</sequence>
<evidence type="ECO:0000313" key="2">
    <source>
        <dbReference type="Proteomes" id="UP000478052"/>
    </source>
</evidence>
<keyword evidence="2" id="KW-1185">Reference proteome</keyword>
<accession>A0A6G0ZHC3</accession>
<evidence type="ECO:0000313" key="1">
    <source>
        <dbReference type="EMBL" id="KAF0770263.1"/>
    </source>
</evidence>
<dbReference type="EMBL" id="VUJU01000458">
    <property type="protein sequence ID" value="KAF0770263.1"/>
    <property type="molecule type" value="Genomic_DNA"/>
</dbReference>